<proteinExistence type="predicted"/>
<feature type="transmembrane region" description="Helical" evidence="1">
    <location>
        <begin position="66"/>
        <end position="86"/>
    </location>
</feature>
<gene>
    <name evidence="2" type="ORF">Ark11_1549</name>
</gene>
<accession>A0A0S4M3J6</accession>
<dbReference type="AlphaFoldDB" id="A0A0S4M3J6"/>
<keyword evidence="1" id="KW-0812">Transmembrane</keyword>
<name>A0A0S4M3J6_9BURK</name>
<evidence type="ECO:0000313" key="2">
    <source>
        <dbReference type="EMBL" id="CUT18345.1"/>
    </source>
</evidence>
<sequence>MQKSVSFGAGYKDPCHTSDCVYSDADCVRSDNKFSGLRSDSGVGIIKNTGSVVSNSSKSESFIRSLAIVMLLVAIAFAVFTIMVYSNTIQIHGISGELLHTIIRSVGFGLCIVSIVVSSFALYSGYRSRVREETLRT</sequence>
<keyword evidence="1" id="KW-0472">Membrane</keyword>
<keyword evidence="1" id="KW-1133">Transmembrane helix</keyword>
<dbReference type="RefSeq" id="WP_092490711.1">
    <property type="nucleotide sequence ID" value="NZ_LN906597.1"/>
</dbReference>
<dbReference type="EMBL" id="LN906597">
    <property type="protein sequence ID" value="CUT18345.1"/>
    <property type="molecule type" value="Genomic_DNA"/>
</dbReference>
<protein>
    <submittedName>
        <fullName evidence="2">Putative membrane protein</fullName>
    </submittedName>
</protein>
<dbReference type="Proteomes" id="UP000198651">
    <property type="component" value="Chromosome I"/>
</dbReference>
<feature type="transmembrane region" description="Helical" evidence="1">
    <location>
        <begin position="106"/>
        <end position="126"/>
    </location>
</feature>
<evidence type="ECO:0000313" key="3">
    <source>
        <dbReference type="Proteomes" id="UP000198651"/>
    </source>
</evidence>
<evidence type="ECO:0000256" key="1">
    <source>
        <dbReference type="SAM" id="Phobius"/>
    </source>
</evidence>
<keyword evidence="3" id="KW-1185">Reference proteome</keyword>
<organism evidence="2 3">
    <name type="scientific">Candidatus Ichthyocystis hellenicum</name>
    <dbReference type="NCBI Taxonomy" id="1561003"/>
    <lineage>
        <taxon>Bacteria</taxon>
        <taxon>Pseudomonadati</taxon>
        <taxon>Pseudomonadota</taxon>
        <taxon>Betaproteobacteria</taxon>
        <taxon>Burkholderiales</taxon>
        <taxon>Candidatus Ichthyocystis</taxon>
    </lineage>
</organism>
<reference evidence="3" key="1">
    <citation type="submission" date="2015-11" db="EMBL/GenBank/DDBJ databases">
        <authorList>
            <person name="Seth-Smith H.M.B."/>
        </authorList>
    </citation>
    <scope>NUCLEOTIDE SEQUENCE [LARGE SCALE GENOMIC DNA]</scope>
    <source>
        <strain evidence="3">2013Ark11</strain>
    </source>
</reference>